<dbReference type="Proteomes" id="UP001212097">
    <property type="component" value="Chromosome"/>
</dbReference>
<dbReference type="Gene3D" id="2.60.40.10">
    <property type="entry name" value="Immunoglobulins"/>
    <property type="match status" value="1"/>
</dbReference>
<organism evidence="1 2">
    <name type="scientific">Cutibacterium equinum</name>
    <dbReference type="NCBI Taxonomy" id="3016342"/>
    <lineage>
        <taxon>Bacteria</taxon>
        <taxon>Bacillati</taxon>
        <taxon>Actinomycetota</taxon>
        <taxon>Actinomycetes</taxon>
        <taxon>Propionibacteriales</taxon>
        <taxon>Propionibacteriaceae</taxon>
        <taxon>Cutibacterium</taxon>
    </lineage>
</organism>
<evidence type="ECO:0000313" key="2">
    <source>
        <dbReference type="Proteomes" id="UP001212097"/>
    </source>
</evidence>
<evidence type="ECO:0000313" key="1">
    <source>
        <dbReference type="EMBL" id="WCC79722.1"/>
    </source>
</evidence>
<sequence length="284" mass="31800">MTLRSFCTAVYKRNGKVTSQTKFAQALFSACGSSYQVSDDYGPKLFKREAPLDPDIRSMFPKPIDREALRDFLQDHITPGPGQRKDVQDRIREIAEKTGLGGRGQVDQAAFFLALTDWLNSIIHTPENTERLLDHYLRRVNGGVPDDQAIYQPPPRPGDKVDVLYPPTQQDYRPAFWGGFEHRWVMKNLGHEPWVGRTLVCTNPKDNGIRPAAAVIPIPDSAPSKNNLIEIRAQFTAHGREGKATSEWQMHDESGTNCFPGSSNQFNVEATVVNPNVSINGGRR</sequence>
<dbReference type="EMBL" id="CP115668">
    <property type="protein sequence ID" value="WCC79722.1"/>
    <property type="molecule type" value="Genomic_DNA"/>
</dbReference>
<accession>A0ABY7QYW5</accession>
<reference evidence="1 2" key="2">
    <citation type="submission" date="2023-06" db="EMBL/GenBank/DDBJ databases">
        <title>The Gram-positive Non-spore-bearing Anaerobic Bacilli of Human Feces.</title>
        <authorList>
            <person name="Eggerth A.H."/>
        </authorList>
    </citation>
    <scope>NUCLEOTIDE SEQUENCE [LARGE SCALE GENOMIC DNA]</scope>
    <source>
        <strain evidence="1 2">CBA3108</strain>
    </source>
</reference>
<gene>
    <name evidence="1" type="ORF">O6R08_09565</name>
</gene>
<dbReference type="InterPro" id="IPR013783">
    <property type="entry name" value="Ig-like_fold"/>
</dbReference>
<proteinExistence type="predicted"/>
<protein>
    <submittedName>
        <fullName evidence="1">NBR1-Ig-like domain-containing protein</fullName>
    </submittedName>
</protein>
<name>A0ABY7QYW5_9ACTN</name>
<dbReference type="RefSeq" id="WP_271417912.1">
    <property type="nucleotide sequence ID" value="NZ_CP115668.1"/>
</dbReference>
<reference evidence="1 2" key="1">
    <citation type="submission" date="2023-01" db="EMBL/GenBank/DDBJ databases">
        <authorList>
            <person name="Lee S.H."/>
            <person name="Jung H.S."/>
            <person name="Yun J.U."/>
        </authorList>
    </citation>
    <scope>NUCLEOTIDE SEQUENCE [LARGE SCALE GENOMIC DNA]</scope>
    <source>
        <strain evidence="1 2">CBA3108</strain>
    </source>
</reference>
<keyword evidence="2" id="KW-1185">Reference proteome</keyword>